<feature type="transmembrane region" description="Helical" evidence="2">
    <location>
        <begin position="56"/>
        <end position="78"/>
    </location>
</feature>
<evidence type="ECO:0000313" key="5">
    <source>
        <dbReference type="Proteomes" id="UP000325440"/>
    </source>
</evidence>
<dbReference type="Pfam" id="PF00689">
    <property type="entry name" value="Cation_ATPase_C"/>
    <property type="match status" value="1"/>
</dbReference>
<organism evidence="4 5">
    <name type="scientific">Cinara cedri</name>
    <dbReference type="NCBI Taxonomy" id="506608"/>
    <lineage>
        <taxon>Eukaryota</taxon>
        <taxon>Metazoa</taxon>
        <taxon>Ecdysozoa</taxon>
        <taxon>Arthropoda</taxon>
        <taxon>Hexapoda</taxon>
        <taxon>Insecta</taxon>
        <taxon>Pterygota</taxon>
        <taxon>Neoptera</taxon>
        <taxon>Paraneoptera</taxon>
        <taxon>Hemiptera</taxon>
        <taxon>Sternorrhyncha</taxon>
        <taxon>Aphidomorpha</taxon>
        <taxon>Aphidoidea</taxon>
        <taxon>Aphididae</taxon>
        <taxon>Lachninae</taxon>
        <taxon>Cinara</taxon>
    </lineage>
</organism>
<dbReference type="OrthoDB" id="5568754at2759"/>
<dbReference type="InterPro" id="IPR039720">
    <property type="entry name" value="TMEM94"/>
</dbReference>
<feature type="transmembrane region" description="Helical" evidence="2">
    <location>
        <begin position="1117"/>
        <end position="1136"/>
    </location>
</feature>
<proteinExistence type="predicted"/>
<feature type="transmembrane region" description="Helical" evidence="2">
    <location>
        <begin position="1299"/>
        <end position="1320"/>
    </location>
</feature>
<feature type="transmembrane region" description="Helical" evidence="2">
    <location>
        <begin position="1269"/>
        <end position="1287"/>
    </location>
</feature>
<dbReference type="InterPro" id="IPR023298">
    <property type="entry name" value="ATPase_P-typ_TM_dom_sf"/>
</dbReference>
<keyword evidence="2" id="KW-1133">Transmembrane helix</keyword>
<reference evidence="4 5" key="1">
    <citation type="submission" date="2019-08" db="EMBL/GenBank/DDBJ databases">
        <authorList>
            <person name="Alioto T."/>
            <person name="Alioto T."/>
            <person name="Gomez Garrido J."/>
        </authorList>
    </citation>
    <scope>NUCLEOTIDE SEQUENCE [LARGE SCALE GENOMIC DNA]</scope>
</reference>
<feature type="transmembrane region" description="Helical" evidence="2">
    <location>
        <begin position="1086"/>
        <end position="1111"/>
    </location>
</feature>
<dbReference type="Gene3D" id="1.20.1110.10">
    <property type="entry name" value="Calcium-transporting ATPase, transmembrane domain"/>
    <property type="match status" value="1"/>
</dbReference>
<sequence>MITEELPGLTTTEALRTLYNEILSLRNHIKEQHVQNGKDKLWIQDTLKYSSQFTSICWITALVIFTCSFLLIIISLVYDELLYLFNDGILILMLLILNLATVLWDNKLRHEEMFTKLDYVMKKLNCYKDKCQWKKDNYPHLCMPYSPSVTLQWTQRDGVLVNLPWALLVKGDIVFLKPGQTSPCHVSRLSEKEKWAPAELTRWEIFNPDISSSIPNKTTVPTMVSRKPLKSVAYILNETPYLNNLKLALELAQKRPCSFYTKCLYLLQIIFLQKFAAASFLGSTILTIWWRWSYITLWLKPGSWVSMFIVIPISVLIPLLPMMLPVAWTLLTCYGNAVLQSSFIVQKNKDIFEETETEVKNNSLEFSFKYLWKNFYSCMRGNANFLHRSTNLLHVMGSVTALCCVDKKGILSWPNPTAEKVFFLQNSSKSSSKSSYEDPSNCKETPKKNDDNTMHHQDNYTVEVLDLTHDRGSAWRLQFDDASWPNHISSLKPLGLAVLLNTCNPSTHAHYAQFCAHVSCQALYSEVLVPVTNRRCLCELARQIGFSESADDIFELQLQLSTYRHVKADAVRREIKFARSLPVTTKLKFPFPHMVSVGLRERSIGKAATSLQLFSQGTADIILDACIDFWDGHDLSPVSPSVRKKVLDFYQRTSLTAYCTAFSYRPLPLPPDKSFSEIYLELPADCHQLYSKLCHSPIPHPWKSTTRPIRLPQYHSSDSLIFGDCNEYNSKDVNCCFETQCNQIFLGMVTMQYQPQYDMVQLIELLERACIRFVHFSKENELRSRVFSEKMGLESGWNCHISLLGDTQTRTRLDPSEGAATCDDETSFLIPLTSTSQSKKKLVDHEHNLSADFFSPLNINCTTLNMSRTISMSAPTALNMDYAQVTIEHDGEKIIKPMLVQKDILVTDNCNEVEIEKNGEEWHSLSCMSDSTDQSVPVNFDMYNRAKLPRGIENIRPHLECIDNVPLLVSLFTDCTPEATKEMVLIMQQYGEVVCVLGSSPNAENIGIFMQADASLAIEPIYPQVCQRISIMHQPNPIDAPISPVGLSELLNSLPCCLSLNRQDPLPVYHLIMEGRYLMQGIWNCVQFWTSCMVSLSFLQLLAIALVLPPILSVGQVLWLACFIVPLLSVSLVGGPTDAGVMQKPTGKNQCSITSELSYYVMWFYGLKFFPVVISMILLFIWSLSQTCDLILNTSATNNSTAKVKECWYVYPDPKHTEWGGWSKFEPTMVSVQRLMLLFLVMHYVIVSLSFVHRDYLLWKRAIYLNKPYVFIAIFIILVQLVYTIHYEYFNNIEDHISISNLSILTLIIGLVSMFLVFIINEIVHWQEIRANVRYQKRARLDFGTKLGMNSPF</sequence>
<dbReference type="EMBL" id="CABPRJ010000951">
    <property type="protein sequence ID" value="VVC31749.1"/>
    <property type="molecule type" value="Genomic_DNA"/>
</dbReference>
<accession>A0A5E4MQU5</accession>
<dbReference type="Proteomes" id="UP000325440">
    <property type="component" value="Unassembled WGS sequence"/>
</dbReference>
<dbReference type="InterPro" id="IPR006068">
    <property type="entry name" value="ATPase_P-typ_cation-transptr_C"/>
</dbReference>
<evidence type="ECO:0000259" key="3">
    <source>
        <dbReference type="Pfam" id="PF00689"/>
    </source>
</evidence>
<feature type="transmembrane region" description="Helical" evidence="2">
    <location>
        <begin position="304"/>
        <end position="331"/>
    </location>
</feature>
<feature type="transmembrane region" description="Helical" evidence="2">
    <location>
        <begin position="1157"/>
        <end position="1182"/>
    </location>
</feature>
<feature type="transmembrane region" description="Helical" evidence="2">
    <location>
        <begin position="84"/>
        <end position="104"/>
    </location>
</feature>
<evidence type="ECO:0000256" key="1">
    <source>
        <dbReference type="SAM" id="MobiDB-lite"/>
    </source>
</evidence>
<name>A0A5E4MQU5_9HEMI</name>
<keyword evidence="2 4" id="KW-0812">Transmembrane</keyword>
<keyword evidence="5" id="KW-1185">Reference proteome</keyword>
<feature type="transmembrane region" description="Helical" evidence="2">
    <location>
        <begin position="264"/>
        <end position="292"/>
    </location>
</feature>
<evidence type="ECO:0000313" key="4">
    <source>
        <dbReference type="EMBL" id="VVC31749.1"/>
    </source>
</evidence>
<keyword evidence="2" id="KW-0472">Membrane</keyword>
<dbReference type="PANTHER" id="PTHR13219:SF6">
    <property type="entry name" value="TRANSMEMBRANE PROTEIN 94"/>
    <property type="match status" value="1"/>
</dbReference>
<protein>
    <submittedName>
        <fullName evidence="4">P-type ATPase, transmembrane domain,HAD-like domain,Cation-transporting P-type ATPase, C-terminal</fullName>
    </submittedName>
</protein>
<evidence type="ECO:0000256" key="2">
    <source>
        <dbReference type="SAM" id="Phobius"/>
    </source>
</evidence>
<dbReference type="SUPFAM" id="SSF81665">
    <property type="entry name" value="Calcium ATPase, transmembrane domain M"/>
    <property type="match status" value="1"/>
</dbReference>
<dbReference type="PANTHER" id="PTHR13219">
    <property type="entry name" value="TRANSMEMBRANE PROTEIN 94"/>
    <property type="match status" value="1"/>
</dbReference>
<feature type="transmembrane region" description="Helical" evidence="2">
    <location>
        <begin position="1235"/>
        <end position="1257"/>
    </location>
</feature>
<gene>
    <name evidence="4" type="ORF">CINCED_3A023118</name>
</gene>
<feature type="region of interest" description="Disordered" evidence="1">
    <location>
        <begin position="429"/>
        <end position="455"/>
    </location>
</feature>
<feature type="domain" description="Cation-transporting P-type ATPase C-terminal" evidence="3">
    <location>
        <begin position="1109"/>
        <end position="1326"/>
    </location>
</feature>
<feature type="compositionally biased region" description="Basic and acidic residues" evidence="1">
    <location>
        <begin position="440"/>
        <end position="455"/>
    </location>
</feature>